<dbReference type="InterPro" id="IPR011333">
    <property type="entry name" value="SKP1/BTB/POZ_sf"/>
</dbReference>
<dbReference type="AlphaFoldDB" id="A0A9P3L909"/>
<protein>
    <recommendedName>
        <fullName evidence="4">BTB domain-containing protein</fullName>
    </recommendedName>
</protein>
<dbReference type="EMBL" id="BPQB01000004">
    <property type="protein sequence ID" value="GJE86650.1"/>
    <property type="molecule type" value="Genomic_DNA"/>
</dbReference>
<evidence type="ECO:0000256" key="1">
    <source>
        <dbReference type="SAM" id="MobiDB-lite"/>
    </source>
</evidence>
<keyword evidence="3" id="KW-1185">Reference proteome</keyword>
<evidence type="ECO:0008006" key="4">
    <source>
        <dbReference type="Google" id="ProtNLM"/>
    </source>
</evidence>
<feature type="region of interest" description="Disordered" evidence="1">
    <location>
        <begin position="89"/>
        <end position="150"/>
    </location>
</feature>
<dbReference type="OrthoDB" id="6359816at2759"/>
<evidence type="ECO:0000313" key="3">
    <source>
        <dbReference type="Proteomes" id="UP000703269"/>
    </source>
</evidence>
<reference evidence="2 3" key="1">
    <citation type="submission" date="2021-08" db="EMBL/GenBank/DDBJ databases">
        <title>Draft Genome Sequence of Phanerochaete sordida strain YK-624.</title>
        <authorList>
            <person name="Mori T."/>
            <person name="Dohra H."/>
            <person name="Suzuki T."/>
            <person name="Kawagishi H."/>
            <person name="Hirai H."/>
        </authorList>
    </citation>
    <scope>NUCLEOTIDE SEQUENCE [LARGE SCALE GENOMIC DNA]</scope>
    <source>
        <strain evidence="2 3">YK-624</strain>
    </source>
</reference>
<evidence type="ECO:0000313" key="2">
    <source>
        <dbReference type="EMBL" id="GJE86650.1"/>
    </source>
</evidence>
<comment type="caution">
    <text evidence="2">The sequence shown here is derived from an EMBL/GenBank/DDBJ whole genome shotgun (WGS) entry which is preliminary data.</text>
</comment>
<gene>
    <name evidence="2" type="ORF">PsYK624_027310</name>
</gene>
<dbReference type="Proteomes" id="UP000703269">
    <property type="component" value="Unassembled WGS sequence"/>
</dbReference>
<proteinExistence type="predicted"/>
<feature type="compositionally biased region" description="Acidic residues" evidence="1">
    <location>
        <begin position="90"/>
        <end position="101"/>
    </location>
</feature>
<organism evidence="2 3">
    <name type="scientific">Phanerochaete sordida</name>
    <dbReference type="NCBI Taxonomy" id="48140"/>
    <lineage>
        <taxon>Eukaryota</taxon>
        <taxon>Fungi</taxon>
        <taxon>Dikarya</taxon>
        <taxon>Basidiomycota</taxon>
        <taxon>Agaricomycotina</taxon>
        <taxon>Agaricomycetes</taxon>
        <taxon>Polyporales</taxon>
        <taxon>Phanerochaetaceae</taxon>
        <taxon>Phanerochaete</taxon>
    </lineage>
</organism>
<sequence length="346" mass="38119">MQLASKLSLDNGSFVDTKFYAFSRRNTIGMVYAPRAIYANSWILRAKSPQYFESLLFAGYDANCTVGRFDDDLSEDRRCLDEADSLGYDSDSDIEDDDDDYTPAATTKLKNSPRSSAESSAAKSADLTLPAVSEARDDSSSENNIEAEVPGQQGRIVVLRSFAYPTWKAFIYYLYTGKVVFAPLRSRKSAVRPPTKAIQMSASAPACSPKSMYKLADELGISELRDLALKDIQSQLSSDNILAELFSTFTSRYDAIRDMEIVFACDKAKATLMTGASSWMNAIPAEILKRNVAVIGLLVEKLAGAHVPTTPAIQKPISCPSCRAGNNGYQFYLRCSHCNYNMQNAF</sequence>
<feature type="compositionally biased region" description="Low complexity" evidence="1">
    <location>
        <begin position="112"/>
        <end position="125"/>
    </location>
</feature>
<dbReference type="Gene3D" id="3.30.710.10">
    <property type="entry name" value="Potassium Channel Kv1.1, Chain A"/>
    <property type="match status" value="1"/>
</dbReference>
<name>A0A9P3L909_9APHY</name>
<accession>A0A9P3L909</accession>